<dbReference type="InterPro" id="IPR013497">
    <property type="entry name" value="Topo_IA_cen"/>
</dbReference>
<evidence type="ECO:0000313" key="3">
    <source>
        <dbReference type="EMBL" id="MBV7392390.1"/>
    </source>
</evidence>
<accession>A0ABS6THI3</accession>
<dbReference type="InterPro" id="IPR003602">
    <property type="entry name" value="Topo_IA_DNA-bd_dom"/>
</dbReference>
<keyword evidence="3" id="KW-0238">DNA-binding</keyword>
<dbReference type="Pfam" id="PF01396">
    <property type="entry name" value="Zn_ribbon_Top1"/>
    <property type="match status" value="1"/>
</dbReference>
<evidence type="ECO:0000313" key="4">
    <source>
        <dbReference type="Proteomes" id="UP000774130"/>
    </source>
</evidence>
<dbReference type="RefSeq" id="WP_218327603.1">
    <property type="nucleotide sequence ID" value="NZ_JAHUZB010000011.1"/>
</dbReference>
<dbReference type="EMBL" id="JAHUZB010000011">
    <property type="protein sequence ID" value="MBV7392390.1"/>
    <property type="molecule type" value="Genomic_DNA"/>
</dbReference>
<feature type="domain" description="Topo IA-type catalytic" evidence="2">
    <location>
        <begin position="1"/>
        <end position="377"/>
    </location>
</feature>
<keyword evidence="1" id="KW-0479">Metal-binding</keyword>
<name>A0ABS6THI3_9ENTE</name>
<dbReference type="Proteomes" id="UP000774130">
    <property type="component" value="Unassembled WGS sequence"/>
</dbReference>
<dbReference type="SMART" id="SM00437">
    <property type="entry name" value="TOP1Ac"/>
    <property type="match status" value="1"/>
</dbReference>
<evidence type="ECO:0000256" key="1">
    <source>
        <dbReference type="ARBA" id="ARBA00022723"/>
    </source>
</evidence>
<dbReference type="PROSITE" id="PS52039">
    <property type="entry name" value="TOPO_IA_2"/>
    <property type="match status" value="1"/>
</dbReference>
<keyword evidence="4" id="KW-1185">Reference proteome</keyword>
<comment type="caution">
    <text evidence="3">The sequence shown here is derived from an EMBL/GenBank/DDBJ whole genome shotgun (WGS) entry which is preliminary data.</text>
</comment>
<dbReference type="PROSITE" id="PS00396">
    <property type="entry name" value="TOPO_IA_1"/>
    <property type="match status" value="1"/>
</dbReference>
<dbReference type="Pfam" id="PF01131">
    <property type="entry name" value="Topoisom_bac"/>
    <property type="match status" value="1"/>
</dbReference>
<dbReference type="GO" id="GO:0003677">
    <property type="term" value="F:DNA binding"/>
    <property type="evidence" value="ECO:0007669"/>
    <property type="project" value="UniProtKB-KW"/>
</dbReference>
<proteinExistence type="predicted"/>
<protein>
    <submittedName>
        <fullName evidence="3">Topoisomerase DNA-binding C4 zinc finger domain-containing protein</fullName>
    </submittedName>
</protein>
<dbReference type="PANTHER" id="PTHR11390:SF21">
    <property type="entry name" value="DNA TOPOISOMERASE 3-ALPHA"/>
    <property type="match status" value="1"/>
</dbReference>
<organism evidence="3 4">
    <name type="scientific">Enterococcus alishanensis</name>
    <dbReference type="NCBI Taxonomy" id="1303817"/>
    <lineage>
        <taxon>Bacteria</taxon>
        <taxon>Bacillati</taxon>
        <taxon>Bacillota</taxon>
        <taxon>Bacilli</taxon>
        <taxon>Lactobacillales</taxon>
        <taxon>Enterococcaceae</taxon>
        <taxon>Enterococcus</taxon>
    </lineage>
</organism>
<dbReference type="InterPro" id="IPR000380">
    <property type="entry name" value="Topo_IA"/>
</dbReference>
<reference evidence="3 4" key="1">
    <citation type="submission" date="2021-06" db="EMBL/GenBank/DDBJ databases">
        <title>Enterococcus alishanensis sp. nov., a novel lactic acid bacterium isolated from fresh coffee beans.</title>
        <authorList>
            <person name="Chen Y.-S."/>
        </authorList>
    </citation>
    <scope>NUCLEOTIDE SEQUENCE [LARGE SCALE GENOMIC DNA]</scope>
    <source>
        <strain evidence="3 4">ALS3</strain>
    </source>
</reference>
<dbReference type="InterPro" id="IPR023406">
    <property type="entry name" value="Topo_IA_AS"/>
</dbReference>
<sequence>MAKLIFGPFLNHPVAPFSVAFNSFKDERDLQAYLVEHKARIGKQAGTISAVEITKKETKSPSLFSLSSLQKKANTIFKLSAKETLKTVQALYEAKLLTYPRTDTPYITHNEFTYLRKNISNYLNFLGITEKPTQLEPRKSYVNDSKVQEHHAIILTKTVATKEVFDKLTLNQKNIYLLVAKTTVGMFLPNYKYEETVIQTAVGNLLLKSKGQVPLEQGWKILFTSLNKKEKENEVLLPKVQKGQSVQVDLEMKEKETQPPKPYNEGSIIIAMKTAGKTVDDEVTKNTLNEVEGIGTEATRADVIETLKKREYILSQKNQLVITEKGRLLCQAVSNQALLTSAEMTAKWEVYLKKIGQSQGSQEVFLNNIKKFITHLIEAVPEDISKLPIESYKEAEKREIEKSIVGNCPTCGGNMILKKTFYGCSNYPNCKFTMANNFRGKKLSKKNIKELLEGKEIVVNKIKKKESKDTYNAQVKLNEKGFITFLNFAK</sequence>
<gene>
    <name evidence="3" type="ORF">KUA55_17155</name>
</gene>
<dbReference type="PANTHER" id="PTHR11390">
    <property type="entry name" value="PROKARYOTIC DNA TOPOISOMERASE"/>
    <property type="match status" value="1"/>
</dbReference>
<dbReference type="InterPro" id="IPR013498">
    <property type="entry name" value="Topo_IA_Znf"/>
</dbReference>
<evidence type="ECO:0000259" key="2">
    <source>
        <dbReference type="PROSITE" id="PS52039"/>
    </source>
</evidence>